<dbReference type="AlphaFoldDB" id="A0A2S0NGG2"/>
<evidence type="ECO:0000256" key="1">
    <source>
        <dbReference type="SAM" id="Phobius"/>
    </source>
</evidence>
<gene>
    <name evidence="3" type="ORF">C6569_20660</name>
</gene>
<keyword evidence="1" id="KW-1133">Transmembrane helix</keyword>
<proteinExistence type="predicted"/>
<feature type="domain" description="YcxB-like C-terminal" evidence="2">
    <location>
        <begin position="109"/>
        <end position="165"/>
    </location>
</feature>
<sequence>MTAQPTRFVYRLEFADYLALGRARERLGPLRGWGRVLRYPVWIALFVVTLWWMDGFGAPLAVYLSWPVLRWLLAIPVLIFLIDLVFRQVVYRWVFSRHAVAGKEAVVTLDEAGIAWTLGPLTGSAPWSSIVASVATPEHVFLFLSRIEAITLPRRGLQEGDFAALPDVVAARTGVRRPSG</sequence>
<name>A0A2S0NGG2_9HYPH</name>
<keyword evidence="4" id="KW-1185">Reference proteome</keyword>
<evidence type="ECO:0000259" key="2">
    <source>
        <dbReference type="Pfam" id="PF14317"/>
    </source>
</evidence>
<protein>
    <recommendedName>
        <fullName evidence="2">YcxB-like C-terminal domain-containing protein</fullName>
    </recommendedName>
</protein>
<dbReference type="OrthoDB" id="8410118at2"/>
<keyword evidence="1" id="KW-0812">Transmembrane</keyword>
<dbReference type="KEGG" id="phr:C6569_20660"/>
<dbReference type="Proteomes" id="UP000237889">
    <property type="component" value="Chromosome"/>
</dbReference>
<dbReference type="InterPro" id="IPR025588">
    <property type="entry name" value="YcxB-like_C"/>
</dbReference>
<feature type="transmembrane region" description="Helical" evidence="1">
    <location>
        <begin position="36"/>
        <end position="53"/>
    </location>
</feature>
<dbReference type="EMBL" id="CP027668">
    <property type="protein sequence ID" value="AVO47259.1"/>
    <property type="molecule type" value="Genomic_DNA"/>
</dbReference>
<accession>A0A2S0NGG2</accession>
<organism evidence="3 4">
    <name type="scientific">Phreatobacter cathodiphilus</name>
    <dbReference type="NCBI Taxonomy" id="1868589"/>
    <lineage>
        <taxon>Bacteria</taxon>
        <taxon>Pseudomonadati</taxon>
        <taxon>Pseudomonadota</taxon>
        <taxon>Alphaproteobacteria</taxon>
        <taxon>Hyphomicrobiales</taxon>
        <taxon>Phreatobacteraceae</taxon>
        <taxon>Phreatobacter</taxon>
    </lineage>
</organism>
<evidence type="ECO:0000313" key="3">
    <source>
        <dbReference type="EMBL" id="AVO47259.1"/>
    </source>
</evidence>
<evidence type="ECO:0000313" key="4">
    <source>
        <dbReference type="Proteomes" id="UP000237889"/>
    </source>
</evidence>
<reference evidence="3 4" key="1">
    <citation type="submission" date="2018-03" db="EMBL/GenBank/DDBJ databases">
        <title>Genome sequencing of Phreatobacter sp.</title>
        <authorList>
            <person name="Kim S.-J."/>
            <person name="Heo J."/>
            <person name="Kwon S.-W."/>
        </authorList>
    </citation>
    <scope>NUCLEOTIDE SEQUENCE [LARGE SCALE GENOMIC DNA]</scope>
    <source>
        <strain evidence="3 4">S-12</strain>
    </source>
</reference>
<feature type="transmembrane region" description="Helical" evidence="1">
    <location>
        <begin position="68"/>
        <end position="86"/>
    </location>
</feature>
<keyword evidence="1" id="KW-0472">Membrane</keyword>
<dbReference type="RefSeq" id="WP_106750629.1">
    <property type="nucleotide sequence ID" value="NZ_CP027668.1"/>
</dbReference>
<dbReference type="Pfam" id="PF14317">
    <property type="entry name" value="YcxB"/>
    <property type="match status" value="1"/>
</dbReference>